<dbReference type="Proteomes" id="UP000887540">
    <property type="component" value="Unplaced"/>
</dbReference>
<dbReference type="AlphaFoldDB" id="A0A914CMC0"/>
<keyword evidence="3" id="KW-1185">Reference proteome</keyword>
<keyword evidence="1" id="KW-0472">Membrane</keyword>
<dbReference type="PANTHER" id="PTHR34149">
    <property type="entry name" value="PROTEIN CBG11905-RELATED"/>
    <property type="match status" value="1"/>
</dbReference>
<keyword evidence="1" id="KW-0812">Transmembrane</keyword>
<reference evidence="4" key="1">
    <citation type="submission" date="2022-11" db="UniProtKB">
        <authorList>
            <consortium name="WormBaseParasite"/>
        </authorList>
    </citation>
    <scope>IDENTIFICATION</scope>
</reference>
<proteinExistence type="predicted"/>
<name>A0A914CMC0_9BILA</name>
<feature type="transmembrane region" description="Helical" evidence="1">
    <location>
        <begin position="66"/>
        <end position="88"/>
    </location>
</feature>
<evidence type="ECO:0000313" key="3">
    <source>
        <dbReference type="Proteomes" id="UP000887540"/>
    </source>
</evidence>
<evidence type="ECO:0000313" key="4">
    <source>
        <dbReference type="WBParaSite" id="ACRNAN_scaffold12205.g29843.t1"/>
    </source>
</evidence>
<feature type="signal peptide" evidence="2">
    <location>
        <begin position="1"/>
        <end position="24"/>
    </location>
</feature>
<evidence type="ECO:0000256" key="2">
    <source>
        <dbReference type="SAM" id="SignalP"/>
    </source>
</evidence>
<sequence>MSGLTILAASALTFLAFCSLPVNAADELTKSGSKLCLGKICDDSNILWYYECCGDIFNDCCIRIQLWVWIVLVVVGLLIVAGAVLGFLRRRC</sequence>
<dbReference type="Pfam" id="PF10853">
    <property type="entry name" value="DUF2650"/>
    <property type="match status" value="1"/>
</dbReference>
<protein>
    <submittedName>
        <fullName evidence="4">Uncharacterized protein</fullName>
    </submittedName>
</protein>
<keyword evidence="1" id="KW-1133">Transmembrane helix</keyword>
<keyword evidence="2" id="KW-0732">Signal</keyword>
<evidence type="ECO:0000256" key="1">
    <source>
        <dbReference type="SAM" id="Phobius"/>
    </source>
</evidence>
<feature type="chain" id="PRO_5037079516" evidence="2">
    <location>
        <begin position="25"/>
        <end position="92"/>
    </location>
</feature>
<organism evidence="3 4">
    <name type="scientific">Acrobeloides nanus</name>
    <dbReference type="NCBI Taxonomy" id="290746"/>
    <lineage>
        <taxon>Eukaryota</taxon>
        <taxon>Metazoa</taxon>
        <taxon>Ecdysozoa</taxon>
        <taxon>Nematoda</taxon>
        <taxon>Chromadorea</taxon>
        <taxon>Rhabditida</taxon>
        <taxon>Tylenchina</taxon>
        <taxon>Cephalobomorpha</taxon>
        <taxon>Cephaloboidea</taxon>
        <taxon>Cephalobidae</taxon>
        <taxon>Acrobeloides</taxon>
    </lineage>
</organism>
<accession>A0A914CMC0</accession>
<dbReference type="InterPro" id="IPR022559">
    <property type="entry name" value="SUP-1-like"/>
</dbReference>
<dbReference type="WBParaSite" id="ACRNAN_scaffold12205.g29843.t1">
    <property type="protein sequence ID" value="ACRNAN_scaffold12205.g29843.t1"/>
    <property type="gene ID" value="ACRNAN_scaffold12205.g29843"/>
</dbReference>
<dbReference type="PANTHER" id="PTHR34149:SF9">
    <property type="entry name" value="PROTEIN CBG09996"/>
    <property type="match status" value="1"/>
</dbReference>